<dbReference type="Proteomes" id="UP000031518">
    <property type="component" value="Unassembled WGS sequence"/>
</dbReference>
<reference evidence="4 5" key="2">
    <citation type="submission" date="2015-01" db="EMBL/GenBank/DDBJ databases">
        <title>Complete genome sequence of Pyrinomonas methylaliphatogenes type strain K22T.</title>
        <authorList>
            <person name="Lee K.C.Y."/>
            <person name="Power J.F."/>
            <person name="Dunfield P.F."/>
            <person name="Morgan X.C."/>
            <person name="Huttenhower C."/>
            <person name="Stott M.B."/>
        </authorList>
    </citation>
    <scope>NUCLEOTIDE SEQUENCE [LARGE SCALE GENOMIC DNA]</scope>
    <source>
        <strain evidence="4 5">K22</strain>
    </source>
</reference>
<organism evidence="4 5">
    <name type="scientific">Pyrinomonas methylaliphatogenes</name>
    <dbReference type="NCBI Taxonomy" id="454194"/>
    <lineage>
        <taxon>Bacteria</taxon>
        <taxon>Pseudomonadati</taxon>
        <taxon>Acidobacteriota</taxon>
        <taxon>Blastocatellia</taxon>
        <taxon>Blastocatellales</taxon>
        <taxon>Pyrinomonadaceae</taxon>
        <taxon>Pyrinomonas</taxon>
    </lineage>
</organism>
<evidence type="ECO:0000256" key="3">
    <source>
        <dbReference type="PIRSR" id="PIRSR005384-1"/>
    </source>
</evidence>
<dbReference type="Gene3D" id="3.40.1400.10">
    <property type="entry name" value="Sugar-phosphate isomerase, RpiB/LacA/LacB"/>
    <property type="match status" value="1"/>
</dbReference>
<dbReference type="SUPFAM" id="SSF89623">
    <property type="entry name" value="Ribose/Galactose isomerase RpiB/AlsB"/>
    <property type="match status" value="1"/>
</dbReference>
<comment type="similarity">
    <text evidence="1">Belongs to the LacAB/RpiB family.</text>
</comment>
<dbReference type="PIRSF" id="PIRSF005384">
    <property type="entry name" value="RpiB_LacA_B"/>
    <property type="match status" value="1"/>
</dbReference>
<dbReference type="InterPro" id="IPR036569">
    <property type="entry name" value="RpiB_LacA_LacB_sf"/>
</dbReference>
<evidence type="ECO:0000256" key="1">
    <source>
        <dbReference type="ARBA" id="ARBA00008754"/>
    </source>
</evidence>
<dbReference type="PANTHER" id="PTHR30345:SF0">
    <property type="entry name" value="DNA DAMAGE-REPAIR_TOLERATION PROTEIN DRT102"/>
    <property type="match status" value="1"/>
</dbReference>
<name>A0A0B6WXC2_9BACT</name>
<dbReference type="GO" id="GO:0009052">
    <property type="term" value="P:pentose-phosphate shunt, non-oxidative branch"/>
    <property type="evidence" value="ECO:0007669"/>
    <property type="project" value="TreeGrafter"/>
</dbReference>
<dbReference type="STRING" id="454194.PYK22_01722"/>
<feature type="active site" description="Proton acceptor" evidence="3">
    <location>
        <position position="66"/>
    </location>
</feature>
<feature type="active site" description="Proton donor" evidence="3">
    <location>
        <position position="99"/>
    </location>
</feature>
<dbReference type="RefSeq" id="WP_041976219.1">
    <property type="nucleotide sequence ID" value="NZ_CBXV010000006.1"/>
</dbReference>
<dbReference type="Pfam" id="PF02502">
    <property type="entry name" value="LacAB_rpiB"/>
    <property type="match status" value="1"/>
</dbReference>
<proteinExistence type="inferred from homology"/>
<evidence type="ECO:0000313" key="4">
    <source>
        <dbReference type="EMBL" id="CDM65716.1"/>
    </source>
</evidence>
<keyword evidence="2 4" id="KW-0413">Isomerase</keyword>
<protein>
    <submittedName>
        <fullName evidence="4">Ribose 5-phosphate isomerase B</fullName>
        <ecNumber evidence="4">5.3.1.6</ecNumber>
    </submittedName>
</protein>
<gene>
    <name evidence="4" type="ORF">PYK22_01722</name>
</gene>
<accession>A0A0B6WXC2</accession>
<dbReference type="GO" id="GO:0019316">
    <property type="term" value="P:D-allose catabolic process"/>
    <property type="evidence" value="ECO:0007669"/>
    <property type="project" value="TreeGrafter"/>
</dbReference>
<dbReference type="OrthoDB" id="1778624at2"/>
<dbReference type="NCBIfam" id="TIGR00689">
    <property type="entry name" value="rpiB_lacA_lacB"/>
    <property type="match status" value="1"/>
</dbReference>
<keyword evidence="5" id="KW-1185">Reference proteome</keyword>
<dbReference type="AlphaFoldDB" id="A0A0B6WXC2"/>
<evidence type="ECO:0000313" key="5">
    <source>
        <dbReference type="Proteomes" id="UP000031518"/>
    </source>
</evidence>
<dbReference type="InterPro" id="IPR003500">
    <property type="entry name" value="RpiB_LacA_LacB"/>
</dbReference>
<dbReference type="NCBIfam" id="TIGR01120">
    <property type="entry name" value="rpiB"/>
    <property type="match status" value="1"/>
</dbReference>
<dbReference type="PANTHER" id="PTHR30345">
    <property type="entry name" value="RIBOSE-5-PHOSPHATE ISOMERASE B"/>
    <property type="match status" value="1"/>
</dbReference>
<dbReference type="NCBIfam" id="NF004051">
    <property type="entry name" value="PRK05571.1"/>
    <property type="match status" value="1"/>
</dbReference>
<dbReference type="EMBL" id="CBXV010000006">
    <property type="protein sequence ID" value="CDM65716.1"/>
    <property type="molecule type" value="Genomic_DNA"/>
</dbReference>
<reference evidence="4 5" key="1">
    <citation type="submission" date="2013-12" db="EMBL/GenBank/DDBJ databases">
        <authorList>
            <person name="Stott M."/>
        </authorList>
    </citation>
    <scope>NUCLEOTIDE SEQUENCE [LARGE SCALE GENOMIC DNA]</scope>
    <source>
        <strain evidence="4 5">K22</strain>
    </source>
</reference>
<evidence type="ECO:0000256" key="2">
    <source>
        <dbReference type="ARBA" id="ARBA00023235"/>
    </source>
</evidence>
<dbReference type="InterPro" id="IPR004785">
    <property type="entry name" value="RpiB"/>
</dbReference>
<dbReference type="GO" id="GO:0004751">
    <property type="term" value="F:ribose-5-phosphate isomerase activity"/>
    <property type="evidence" value="ECO:0007669"/>
    <property type="project" value="UniProtKB-EC"/>
</dbReference>
<dbReference type="EC" id="5.3.1.6" evidence="4"/>
<sequence length="154" mass="16795">MKIAVGADHAGVPLNERIIETLRAEGHDIVDFGTHDASQPDDYPDYARLVGEAVRNGQVEIGILVCGSGVGACVAANKLRGVRAALCSDTYSAHQSREHDDCNVLCLGARVVGPELALEIVRAFVHARFTGEERHLRRLRKVADIERNERDARS</sequence>